<keyword evidence="3" id="KW-0597">Phosphoprotein</keyword>
<accession>A0A1T4W586</accession>
<dbReference type="Gene3D" id="1.10.287.130">
    <property type="match status" value="1"/>
</dbReference>
<dbReference type="InterPro" id="IPR003594">
    <property type="entry name" value="HATPase_dom"/>
</dbReference>
<keyword evidence="5" id="KW-0547">Nucleotide-binding</keyword>
<dbReference type="GO" id="GO:0000155">
    <property type="term" value="F:phosphorelay sensor kinase activity"/>
    <property type="evidence" value="ECO:0007669"/>
    <property type="project" value="InterPro"/>
</dbReference>
<keyword evidence="8" id="KW-0902">Two-component regulatory system</keyword>
<dbReference type="STRING" id="1121449.SAMN02745704_00376"/>
<gene>
    <name evidence="12" type="ORF">SAMN02745704_00376</name>
</gene>
<dbReference type="InterPro" id="IPR036097">
    <property type="entry name" value="HisK_dim/P_sf"/>
</dbReference>
<keyword evidence="10" id="KW-0472">Membrane</keyword>
<sequence>MEIKTKQNERGPIIAAVLALIVLGLGSLFLTWQSIKHQRAVVEEHMVLSGRVIVRGVEANLVRIMRSLRNNPALSQLFPSLAQELFQEITASGEVLFVALYAPGGQLLLASSHGDEEMENLLPRGAFDALDQLGHWHGMTLFGQKQALVIGLQARPGVASVCGLTPPGQGANRGPGHQGGHGMRHGRNRDHLGGLGPADDAPGPEVPLYFVAGLNAEKNLAQFHLYRRAALLQTGYVFLAAVVLWSLAFAYLRRRDQASRVGRMERFQSKLLDNMPDGLVTLGPDGEIMAANGSARALLAPVTPTKNADAEPPPPPYGVLAGRNWAEFPFADLRGGTEWKQYEYQGRRLEMLCVPFQDPQPPDEDDEDVYEERLILIRDRTKLKSLEDDLAEARRLAAIGSLAAGVAHEVRNPLSSLRGFAQFFADKFKGNKPYDDYAGTMVQEADRLNRVVTDLLFLARPRRLDPVKMDLAEMAASLERLMRFDLEHKRVRPGLDLEARTVLADPDALKQVLLNLVTNALDAMPEENGEVRIISRSEPDGVWVSVEDNGPGIPEQDREQAMEPFFTSKRKGTGLGLAIVNNIMRAHRGRAVIEDSPEGGAAVRLFFPHGPTPTDQDHEQQ</sequence>
<evidence type="ECO:0000256" key="2">
    <source>
        <dbReference type="ARBA" id="ARBA00012438"/>
    </source>
</evidence>
<evidence type="ECO:0000313" key="12">
    <source>
        <dbReference type="EMBL" id="SKA72412.1"/>
    </source>
</evidence>
<evidence type="ECO:0000256" key="8">
    <source>
        <dbReference type="ARBA" id="ARBA00023012"/>
    </source>
</evidence>
<evidence type="ECO:0000256" key="6">
    <source>
        <dbReference type="ARBA" id="ARBA00022777"/>
    </source>
</evidence>
<dbReference type="Pfam" id="PF02518">
    <property type="entry name" value="HATPase_c"/>
    <property type="match status" value="1"/>
</dbReference>
<dbReference type="InterPro" id="IPR036890">
    <property type="entry name" value="HATPase_C_sf"/>
</dbReference>
<keyword evidence="7" id="KW-0067">ATP-binding</keyword>
<dbReference type="CDD" id="cd00075">
    <property type="entry name" value="HATPase"/>
    <property type="match status" value="1"/>
</dbReference>
<dbReference type="AlphaFoldDB" id="A0A1T4W586"/>
<evidence type="ECO:0000256" key="3">
    <source>
        <dbReference type="ARBA" id="ARBA00022553"/>
    </source>
</evidence>
<dbReference type="GO" id="GO:0005524">
    <property type="term" value="F:ATP binding"/>
    <property type="evidence" value="ECO:0007669"/>
    <property type="project" value="UniProtKB-KW"/>
</dbReference>
<dbReference type="EMBL" id="FUYC01000001">
    <property type="protein sequence ID" value="SKA72412.1"/>
    <property type="molecule type" value="Genomic_DNA"/>
</dbReference>
<keyword evidence="13" id="KW-1185">Reference proteome</keyword>
<proteinExistence type="predicted"/>
<feature type="domain" description="Histidine kinase" evidence="11">
    <location>
        <begin position="405"/>
        <end position="611"/>
    </location>
</feature>
<evidence type="ECO:0000256" key="7">
    <source>
        <dbReference type="ARBA" id="ARBA00022840"/>
    </source>
</evidence>
<keyword evidence="6 12" id="KW-0418">Kinase</keyword>
<dbReference type="CDD" id="cd00082">
    <property type="entry name" value="HisKA"/>
    <property type="match status" value="1"/>
</dbReference>
<evidence type="ECO:0000256" key="1">
    <source>
        <dbReference type="ARBA" id="ARBA00000085"/>
    </source>
</evidence>
<dbReference type="Gene3D" id="3.30.565.10">
    <property type="entry name" value="Histidine kinase-like ATPase, C-terminal domain"/>
    <property type="match status" value="1"/>
</dbReference>
<dbReference type="SUPFAM" id="SSF47384">
    <property type="entry name" value="Homodimeric domain of signal transducing histidine kinase"/>
    <property type="match status" value="1"/>
</dbReference>
<dbReference type="PROSITE" id="PS50109">
    <property type="entry name" value="HIS_KIN"/>
    <property type="match status" value="1"/>
</dbReference>
<keyword evidence="10" id="KW-1133">Transmembrane helix</keyword>
<dbReference type="PRINTS" id="PR00344">
    <property type="entry name" value="BCTRLSENSOR"/>
</dbReference>
<keyword evidence="4" id="KW-0808">Transferase</keyword>
<organism evidence="12 13">
    <name type="scientific">Paucidesulfovibrio gracilis DSM 16080</name>
    <dbReference type="NCBI Taxonomy" id="1121449"/>
    <lineage>
        <taxon>Bacteria</taxon>
        <taxon>Pseudomonadati</taxon>
        <taxon>Thermodesulfobacteriota</taxon>
        <taxon>Desulfovibrionia</taxon>
        <taxon>Desulfovibrionales</taxon>
        <taxon>Desulfovibrionaceae</taxon>
        <taxon>Paucidesulfovibrio</taxon>
    </lineage>
</organism>
<evidence type="ECO:0000313" key="13">
    <source>
        <dbReference type="Proteomes" id="UP000190027"/>
    </source>
</evidence>
<dbReference type="SUPFAM" id="SSF55874">
    <property type="entry name" value="ATPase domain of HSP90 chaperone/DNA topoisomerase II/histidine kinase"/>
    <property type="match status" value="1"/>
</dbReference>
<comment type="catalytic activity">
    <reaction evidence="1">
        <text>ATP + protein L-histidine = ADP + protein N-phospho-L-histidine.</text>
        <dbReference type="EC" id="2.7.13.3"/>
    </reaction>
</comment>
<feature type="compositionally biased region" description="Gly residues" evidence="9">
    <location>
        <begin position="171"/>
        <end position="181"/>
    </location>
</feature>
<feature type="region of interest" description="Disordered" evidence="9">
    <location>
        <begin position="168"/>
        <end position="198"/>
    </location>
</feature>
<evidence type="ECO:0000256" key="5">
    <source>
        <dbReference type="ARBA" id="ARBA00022741"/>
    </source>
</evidence>
<dbReference type="OrthoDB" id="9773941at2"/>
<feature type="transmembrane region" description="Helical" evidence="10">
    <location>
        <begin position="230"/>
        <end position="252"/>
    </location>
</feature>
<dbReference type="Proteomes" id="UP000190027">
    <property type="component" value="Unassembled WGS sequence"/>
</dbReference>
<evidence type="ECO:0000259" key="11">
    <source>
        <dbReference type="PROSITE" id="PS50109"/>
    </source>
</evidence>
<dbReference type="PANTHER" id="PTHR43065:SF10">
    <property type="entry name" value="PEROXIDE STRESS-ACTIVATED HISTIDINE KINASE MAK3"/>
    <property type="match status" value="1"/>
</dbReference>
<feature type="transmembrane region" description="Helical" evidence="10">
    <location>
        <begin position="12"/>
        <end position="32"/>
    </location>
</feature>
<keyword evidence="10" id="KW-0812">Transmembrane</keyword>
<name>A0A1T4W586_9BACT</name>
<protein>
    <recommendedName>
        <fullName evidence="2">histidine kinase</fullName>
        <ecNumber evidence="2">2.7.13.3</ecNumber>
    </recommendedName>
</protein>
<dbReference type="InterPro" id="IPR005467">
    <property type="entry name" value="His_kinase_dom"/>
</dbReference>
<dbReference type="SMART" id="SM00388">
    <property type="entry name" value="HisKA"/>
    <property type="match status" value="1"/>
</dbReference>
<dbReference type="InterPro" id="IPR003661">
    <property type="entry name" value="HisK_dim/P_dom"/>
</dbReference>
<reference evidence="12 13" key="1">
    <citation type="submission" date="2017-02" db="EMBL/GenBank/DDBJ databases">
        <authorList>
            <person name="Peterson S.W."/>
        </authorList>
    </citation>
    <scope>NUCLEOTIDE SEQUENCE [LARGE SCALE GENOMIC DNA]</scope>
    <source>
        <strain evidence="12 13">DSM 16080</strain>
    </source>
</reference>
<dbReference type="SMART" id="SM00387">
    <property type="entry name" value="HATPase_c"/>
    <property type="match status" value="1"/>
</dbReference>
<evidence type="ECO:0000256" key="4">
    <source>
        <dbReference type="ARBA" id="ARBA00022679"/>
    </source>
</evidence>
<evidence type="ECO:0000256" key="10">
    <source>
        <dbReference type="SAM" id="Phobius"/>
    </source>
</evidence>
<evidence type="ECO:0000256" key="9">
    <source>
        <dbReference type="SAM" id="MobiDB-lite"/>
    </source>
</evidence>
<dbReference type="PANTHER" id="PTHR43065">
    <property type="entry name" value="SENSOR HISTIDINE KINASE"/>
    <property type="match status" value="1"/>
</dbReference>
<dbReference type="Pfam" id="PF00512">
    <property type="entry name" value="HisKA"/>
    <property type="match status" value="1"/>
</dbReference>
<dbReference type="EC" id="2.7.13.3" evidence="2"/>
<dbReference type="InterPro" id="IPR004358">
    <property type="entry name" value="Sig_transdc_His_kin-like_C"/>
</dbReference>
<dbReference type="RefSeq" id="WP_078715945.1">
    <property type="nucleotide sequence ID" value="NZ_FUYC01000001.1"/>
</dbReference>